<evidence type="ECO:0000313" key="1">
    <source>
        <dbReference type="EMBL" id="PSB27915.1"/>
    </source>
</evidence>
<evidence type="ECO:0000313" key="2">
    <source>
        <dbReference type="Proteomes" id="UP000239576"/>
    </source>
</evidence>
<dbReference type="InterPro" id="IPR023393">
    <property type="entry name" value="START-like_dom_sf"/>
</dbReference>
<dbReference type="EMBL" id="PVWK01000084">
    <property type="protein sequence ID" value="PSB27915.1"/>
    <property type="molecule type" value="Genomic_DNA"/>
</dbReference>
<protein>
    <recommendedName>
        <fullName evidence="3">DUF1997 domain-containing protein</fullName>
    </recommendedName>
</protein>
<dbReference type="Proteomes" id="UP000239576">
    <property type="component" value="Unassembled WGS sequence"/>
</dbReference>
<comment type="caution">
    <text evidence="1">The sequence shown here is derived from an EMBL/GenBank/DDBJ whole genome shotgun (WGS) entry which is preliminary data.</text>
</comment>
<accession>A0A2T1E5E3</accession>
<dbReference type="OrthoDB" id="456116at2"/>
<dbReference type="InterPro" id="IPR018971">
    <property type="entry name" value="DUF1997"/>
</dbReference>
<dbReference type="Pfam" id="PF09366">
    <property type="entry name" value="DUF1997"/>
    <property type="match status" value="1"/>
</dbReference>
<keyword evidence="2" id="KW-1185">Reference proteome</keyword>
<organism evidence="1 2">
    <name type="scientific">Stenomitos frigidus ULC18</name>
    <dbReference type="NCBI Taxonomy" id="2107698"/>
    <lineage>
        <taxon>Bacteria</taxon>
        <taxon>Bacillati</taxon>
        <taxon>Cyanobacteriota</taxon>
        <taxon>Cyanophyceae</taxon>
        <taxon>Leptolyngbyales</taxon>
        <taxon>Leptolyngbyaceae</taxon>
        <taxon>Stenomitos</taxon>
    </lineage>
</organism>
<name>A0A2T1E5E3_9CYAN</name>
<reference evidence="1 2" key="2">
    <citation type="submission" date="2018-03" db="EMBL/GenBank/DDBJ databases">
        <title>The ancient ancestry and fast evolution of plastids.</title>
        <authorList>
            <person name="Moore K.R."/>
            <person name="Magnabosco C."/>
            <person name="Momper L."/>
            <person name="Gold D.A."/>
            <person name="Bosak T."/>
            <person name="Fournier G.P."/>
        </authorList>
    </citation>
    <scope>NUCLEOTIDE SEQUENCE [LARGE SCALE GENOMIC DNA]</scope>
    <source>
        <strain evidence="1 2">ULC18</strain>
    </source>
</reference>
<reference evidence="2" key="1">
    <citation type="submission" date="2018-02" db="EMBL/GenBank/DDBJ databases">
        <authorList>
            <person name="Moore K."/>
            <person name="Momper L."/>
        </authorList>
    </citation>
    <scope>NUCLEOTIDE SEQUENCE [LARGE SCALE GENOMIC DNA]</scope>
    <source>
        <strain evidence="2">ULC18</strain>
    </source>
</reference>
<gene>
    <name evidence="1" type="ORF">C7B82_15745</name>
</gene>
<evidence type="ECO:0008006" key="3">
    <source>
        <dbReference type="Google" id="ProtNLM"/>
    </source>
</evidence>
<proteinExistence type="predicted"/>
<dbReference type="Gene3D" id="3.30.530.20">
    <property type="match status" value="1"/>
</dbReference>
<sequence>MQSHSTESQSTELPEGLLHTASVIPDMNYLMTEDSDQNLLEPTQFRSHFVDCMEMSADLPTVAAYLDAHSVWFHNCAQPMVVEPLGDNGYALVIGRFGSYGYQIEPKIGLHLLPQDHGVYRIETIAIPGYVMPGYDVDFRAAMTLVEAGAESASSLLDRPGTPSAKTTRVEWQLDLTVSIQFPRFIHALPKSLVQNTGDRLLRQIVRQVSNRLTRKVLEDFHQTHGLPLPKPAKRWFFQKSESVLDEPLGDEPTV</sequence>
<dbReference type="AlphaFoldDB" id="A0A2T1E5E3"/>